<dbReference type="Pfam" id="PF01613">
    <property type="entry name" value="Flavin_Reduct"/>
    <property type="match status" value="1"/>
</dbReference>
<evidence type="ECO:0000256" key="3">
    <source>
        <dbReference type="ARBA" id="ARBA00022643"/>
    </source>
</evidence>
<gene>
    <name evidence="7" type="ORF">B0174_08100</name>
</gene>
<dbReference type="Proteomes" id="UP000251135">
    <property type="component" value="Unassembled WGS sequence"/>
</dbReference>
<reference evidence="7 8" key="1">
    <citation type="submission" date="2017-02" db="EMBL/GenBank/DDBJ databases">
        <title>Arcobacter caeni sp. nov, a new Arcobacter species isolated from reclaimed water.</title>
        <authorList>
            <person name="Figueras M.J."/>
            <person name="Perez-Cataluna A."/>
            <person name="Salas-Masso N."/>
        </authorList>
    </citation>
    <scope>NUCLEOTIDE SEQUENCE [LARGE SCALE GENOMIC DNA]</scope>
    <source>
        <strain evidence="7 8">RW17-10</strain>
    </source>
</reference>
<dbReference type="AlphaFoldDB" id="A0A363CY56"/>
<dbReference type="InterPro" id="IPR012349">
    <property type="entry name" value="Split_barrel_FMN-bd"/>
</dbReference>
<comment type="cofactor">
    <cofactor evidence="1">
        <name>FMN</name>
        <dbReference type="ChEBI" id="CHEBI:58210"/>
    </cofactor>
</comment>
<dbReference type="RefSeq" id="WP_108559515.1">
    <property type="nucleotide sequence ID" value="NZ_MUXE01000011.1"/>
</dbReference>
<keyword evidence="3" id="KW-0288">FMN</keyword>
<dbReference type="SUPFAM" id="SSF50475">
    <property type="entry name" value="FMN-binding split barrel"/>
    <property type="match status" value="1"/>
</dbReference>
<dbReference type="EMBL" id="MUXE01000011">
    <property type="protein sequence ID" value="PUE63992.1"/>
    <property type="molecule type" value="Genomic_DNA"/>
</dbReference>
<dbReference type="GO" id="GO:0010181">
    <property type="term" value="F:FMN binding"/>
    <property type="evidence" value="ECO:0007669"/>
    <property type="project" value="InterPro"/>
</dbReference>
<evidence type="ECO:0000259" key="6">
    <source>
        <dbReference type="Pfam" id="PF01613"/>
    </source>
</evidence>
<evidence type="ECO:0000256" key="5">
    <source>
        <dbReference type="SAM" id="Coils"/>
    </source>
</evidence>
<accession>A0A363CY56</accession>
<dbReference type="GO" id="GO:0016646">
    <property type="term" value="F:oxidoreductase activity, acting on the CH-NH group of donors, NAD or NADP as acceptor"/>
    <property type="evidence" value="ECO:0007669"/>
    <property type="project" value="UniProtKB-ARBA"/>
</dbReference>
<keyword evidence="5" id="KW-0175">Coiled coil</keyword>
<dbReference type="InterPro" id="IPR002563">
    <property type="entry name" value="Flavin_Rdtase-like_dom"/>
</dbReference>
<comment type="similarity">
    <text evidence="4">Belongs to the flavoredoxin family.</text>
</comment>
<evidence type="ECO:0000256" key="4">
    <source>
        <dbReference type="ARBA" id="ARBA00038054"/>
    </source>
</evidence>
<feature type="domain" description="Flavin reductase like" evidence="6">
    <location>
        <begin position="22"/>
        <end position="161"/>
    </location>
</feature>
<evidence type="ECO:0000313" key="8">
    <source>
        <dbReference type="Proteomes" id="UP000251135"/>
    </source>
</evidence>
<keyword evidence="2" id="KW-0285">Flavoprotein</keyword>
<protein>
    <recommendedName>
        <fullName evidence="6">Flavin reductase like domain-containing protein</fullName>
    </recommendedName>
</protein>
<comment type="caution">
    <text evidence="7">The sequence shown here is derived from an EMBL/GenBank/DDBJ whole genome shotgun (WGS) entry which is preliminary data.</text>
</comment>
<keyword evidence="8" id="KW-1185">Reference proteome</keyword>
<evidence type="ECO:0000256" key="1">
    <source>
        <dbReference type="ARBA" id="ARBA00001917"/>
    </source>
</evidence>
<dbReference type="PANTHER" id="PTHR33798">
    <property type="entry name" value="FLAVOPROTEIN OXYGENASE"/>
    <property type="match status" value="1"/>
</dbReference>
<dbReference type="PANTHER" id="PTHR33798:SF5">
    <property type="entry name" value="FLAVIN REDUCTASE LIKE DOMAIN-CONTAINING PROTEIN"/>
    <property type="match status" value="1"/>
</dbReference>
<organism evidence="7 8">
    <name type="scientific">Arcobacter caeni</name>
    <dbReference type="NCBI Taxonomy" id="1912877"/>
    <lineage>
        <taxon>Bacteria</taxon>
        <taxon>Pseudomonadati</taxon>
        <taxon>Campylobacterota</taxon>
        <taxon>Epsilonproteobacteria</taxon>
        <taxon>Campylobacterales</taxon>
        <taxon>Arcobacteraceae</taxon>
        <taxon>Arcobacter</taxon>
    </lineage>
</organism>
<dbReference type="Gene3D" id="2.30.110.10">
    <property type="entry name" value="Electron Transport, Fmn-binding Protein, Chain A"/>
    <property type="match status" value="1"/>
</dbReference>
<name>A0A363CY56_9BACT</name>
<evidence type="ECO:0000256" key="2">
    <source>
        <dbReference type="ARBA" id="ARBA00022630"/>
    </source>
</evidence>
<sequence>MILDYKDINDLNRYKIMSGTVIPRPIAWIVTDDNGVLNAAPFSYFIPISSNPALLLVAIGQKDDGSPKDSLANILKTKKATICFVNKDNVEQVQKCAIQLKKDESEIEKFEIEVKEIMDGFPPMIASSQSAMFCEYYDTYEIKGDITPIILELKYQYIDDDRINERNHINVENIGRCGVAFKALVDL</sequence>
<proteinExistence type="inferred from homology"/>
<dbReference type="OrthoDB" id="9794638at2"/>
<feature type="coiled-coil region" evidence="5">
    <location>
        <begin position="93"/>
        <end position="120"/>
    </location>
</feature>
<evidence type="ECO:0000313" key="7">
    <source>
        <dbReference type="EMBL" id="PUE63992.1"/>
    </source>
</evidence>